<dbReference type="SUPFAM" id="SSF56112">
    <property type="entry name" value="Protein kinase-like (PK-like)"/>
    <property type="match status" value="1"/>
</dbReference>
<dbReference type="GO" id="GO:0005524">
    <property type="term" value="F:ATP binding"/>
    <property type="evidence" value="ECO:0007669"/>
    <property type="project" value="InterPro"/>
</dbReference>
<dbReference type="Gene3D" id="3.30.200.20">
    <property type="entry name" value="Phosphorylase Kinase, domain 1"/>
    <property type="match status" value="1"/>
</dbReference>
<dbReference type="InterPro" id="IPR000719">
    <property type="entry name" value="Prot_kinase_dom"/>
</dbReference>
<reference evidence="3" key="1">
    <citation type="submission" date="2023-06" db="EMBL/GenBank/DDBJ databases">
        <authorList>
            <person name="Delattre M."/>
        </authorList>
    </citation>
    <scope>NUCLEOTIDE SEQUENCE</scope>
    <source>
        <strain evidence="3">AF72</strain>
    </source>
</reference>
<comment type="caution">
    <text evidence="3">The sequence shown here is derived from an EMBL/GenBank/DDBJ whole genome shotgun (WGS) entry which is preliminary data.</text>
</comment>
<dbReference type="InterPro" id="IPR050235">
    <property type="entry name" value="CK1_Ser-Thr_kinase"/>
</dbReference>
<gene>
    <name evidence="3" type="ORF">MSPICULIGERA_LOCUS1847</name>
</gene>
<keyword evidence="4" id="KW-1185">Reference proteome</keyword>
<feature type="non-terminal residue" evidence="3">
    <location>
        <position position="299"/>
    </location>
</feature>
<dbReference type="Gene3D" id="1.10.510.10">
    <property type="entry name" value="Transferase(Phosphotransferase) domain 1"/>
    <property type="match status" value="2"/>
</dbReference>
<dbReference type="Proteomes" id="UP001177023">
    <property type="component" value="Unassembled WGS sequence"/>
</dbReference>
<evidence type="ECO:0000313" key="3">
    <source>
        <dbReference type="EMBL" id="CAJ0561472.1"/>
    </source>
</evidence>
<dbReference type="EMBL" id="CATQJA010000553">
    <property type="protein sequence ID" value="CAJ0561472.1"/>
    <property type="molecule type" value="Genomic_DNA"/>
</dbReference>
<accession>A0AA36FS24</accession>
<feature type="region of interest" description="Disordered" evidence="1">
    <location>
        <begin position="226"/>
        <end position="299"/>
    </location>
</feature>
<sequence length="299" mass="33556">MPRDDRDAAPPVFRPGKILGKRWKVVKKIGEGGCGAVYRVMDTQTKIEAALKVESNNVPGGSVLKIELTVSSQVRTGINILYGLKQLHDIGFVHRDLKPANLAIGPPNTWPAHFVHVLDFGLSREYAQMVEPGKYGLRRPRSKCLFSDKKEVAEVKRSTADKMLLYNCPVQLLEYAEHLRELNYYTRPNYRKLYETLADVMNDGGFKYDWERVAVRPSRSFDAFRGSSEDLQTAHTAPSHEKIGSRENVAAEGKSTMVEPADKPSEFSPGPNEPLPLAKYGDPDNPFPVEDFETNPLQL</sequence>
<dbReference type="InterPro" id="IPR011009">
    <property type="entry name" value="Kinase-like_dom_sf"/>
</dbReference>
<dbReference type="SMART" id="SM00220">
    <property type="entry name" value="S_TKc"/>
    <property type="match status" value="1"/>
</dbReference>
<dbReference type="PANTHER" id="PTHR11909">
    <property type="entry name" value="CASEIN KINASE-RELATED"/>
    <property type="match status" value="1"/>
</dbReference>
<protein>
    <recommendedName>
        <fullName evidence="2">Protein kinase domain-containing protein</fullName>
    </recommendedName>
</protein>
<dbReference type="AlphaFoldDB" id="A0AA36FS24"/>
<organism evidence="3 4">
    <name type="scientific">Mesorhabditis spiculigera</name>
    <dbReference type="NCBI Taxonomy" id="96644"/>
    <lineage>
        <taxon>Eukaryota</taxon>
        <taxon>Metazoa</taxon>
        <taxon>Ecdysozoa</taxon>
        <taxon>Nematoda</taxon>
        <taxon>Chromadorea</taxon>
        <taxon>Rhabditida</taxon>
        <taxon>Rhabditina</taxon>
        <taxon>Rhabditomorpha</taxon>
        <taxon>Rhabditoidea</taxon>
        <taxon>Rhabditidae</taxon>
        <taxon>Mesorhabditinae</taxon>
        <taxon>Mesorhabditis</taxon>
    </lineage>
</organism>
<dbReference type="GO" id="GO:0004672">
    <property type="term" value="F:protein kinase activity"/>
    <property type="evidence" value="ECO:0007669"/>
    <property type="project" value="InterPro"/>
</dbReference>
<dbReference type="Pfam" id="PF00069">
    <property type="entry name" value="Pkinase"/>
    <property type="match status" value="1"/>
</dbReference>
<name>A0AA36FS24_9BILA</name>
<proteinExistence type="predicted"/>
<evidence type="ECO:0000313" key="4">
    <source>
        <dbReference type="Proteomes" id="UP001177023"/>
    </source>
</evidence>
<feature type="domain" description="Protein kinase" evidence="2">
    <location>
        <begin position="1"/>
        <end position="288"/>
    </location>
</feature>
<dbReference type="PROSITE" id="PS50011">
    <property type="entry name" value="PROTEIN_KINASE_DOM"/>
    <property type="match status" value="1"/>
</dbReference>
<evidence type="ECO:0000259" key="2">
    <source>
        <dbReference type="PROSITE" id="PS50011"/>
    </source>
</evidence>
<evidence type="ECO:0000256" key="1">
    <source>
        <dbReference type="SAM" id="MobiDB-lite"/>
    </source>
</evidence>